<keyword evidence="2" id="KW-1185">Reference proteome</keyword>
<accession>A0AAN9MCY1</accession>
<name>A0AAN9MCY1_PHACN</name>
<protein>
    <submittedName>
        <fullName evidence="1">Uncharacterized protein</fullName>
    </submittedName>
</protein>
<gene>
    <name evidence="1" type="ORF">VNO80_23883</name>
</gene>
<evidence type="ECO:0000313" key="2">
    <source>
        <dbReference type="Proteomes" id="UP001374584"/>
    </source>
</evidence>
<evidence type="ECO:0000313" key="1">
    <source>
        <dbReference type="EMBL" id="KAK7349043.1"/>
    </source>
</evidence>
<dbReference type="EMBL" id="JAYMYR010000008">
    <property type="protein sequence ID" value="KAK7349043.1"/>
    <property type="molecule type" value="Genomic_DNA"/>
</dbReference>
<comment type="caution">
    <text evidence="1">The sequence shown here is derived from an EMBL/GenBank/DDBJ whole genome shotgun (WGS) entry which is preliminary data.</text>
</comment>
<proteinExistence type="predicted"/>
<sequence length="185" mass="20984">MQPFLAWLATHESTNNAIWYKSILLVTCECDMTCKCDIQLFVRSLAWQQVSNYCWPLCLIAILKRKSFDEGDSGDVRIGRLLVAAVLESSRGMFVAGFNVERLHITIPVSVFHAFGPQSVLNLSNGFHFVFNLLCEENEQGIFDAILRGRIGSLACHQLVPMLWSRKCYDLTLKNGFQQLKYSVS</sequence>
<dbReference type="Proteomes" id="UP001374584">
    <property type="component" value="Unassembled WGS sequence"/>
</dbReference>
<dbReference type="AlphaFoldDB" id="A0AAN9MCY1"/>
<reference evidence="1 2" key="1">
    <citation type="submission" date="2024-01" db="EMBL/GenBank/DDBJ databases">
        <title>The genomes of 5 underutilized Papilionoideae crops provide insights into root nodulation and disease resistanc.</title>
        <authorList>
            <person name="Jiang F."/>
        </authorList>
    </citation>
    <scope>NUCLEOTIDE SEQUENCE [LARGE SCALE GENOMIC DNA]</scope>
    <source>
        <strain evidence="1">JINMINGXINNONG_FW02</strain>
        <tissue evidence="1">Leaves</tissue>
    </source>
</reference>
<organism evidence="1 2">
    <name type="scientific">Phaseolus coccineus</name>
    <name type="common">Scarlet runner bean</name>
    <name type="synonym">Phaseolus multiflorus</name>
    <dbReference type="NCBI Taxonomy" id="3886"/>
    <lineage>
        <taxon>Eukaryota</taxon>
        <taxon>Viridiplantae</taxon>
        <taxon>Streptophyta</taxon>
        <taxon>Embryophyta</taxon>
        <taxon>Tracheophyta</taxon>
        <taxon>Spermatophyta</taxon>
        <taxon>Magnoliopsida</taxon>
        <taxon>eudicotyledons</taxon>
        <taxon>Gunneridae</taxon>
        <taxon>Pentapetalae</taxon>
        <taxon>rosids</taxon>
        <taxon>fabids</taxon>
        <taxon>Fabales</taxon>
        <taxon>Fabaceae</taxon>
        <taxon>Papilionoideae</taxon>
        <taxon>50 kb inversion clade</taxon>
        <taxon>NPAAA clade</taxon>
        <taxon>indigoferoid/millettioid clade</taxon>
        <taxon>Phaseoleae</taxon>
        <taxon>Phaseolus</taxon>
    </lineage>
</organism>